<dbReference type="PANTHER" id="PTHR43424">
    <property type="entry name" value="LOCUS PUTATIVE PROTEIN 1-RELATED"/>
    <property type="match status" value="1"/>
</dbReference>
<evidence type="ECO:0000256" key="3">
    <source>
        <dbReference type="ARBA" id="ARBA00022989"/>
    </source>
</evidence>
<dbReference type="PANTHER" id="PTHR43424:SF1">
    <property type="entry name" value="LOCUS PUTATIVE PROTEIN 1-RELATED"/>
    <property type="match status" value="1"/>
</dbReference>
<dbReference type="RefSeq" id="WP_170161819.1">
    <property type="nucleotide sequence ID" value="NZ_RJVA01000014.1"/>
</dbReference>
<dbReference type="InterPro" id="IPR002797">
    <property type="entry name" value="Polysacc_synth"/>
</dbReference>
<dbReference type="AlphaFoldDB" id="A0A3N1UHP8"/>
<dbReference type="Pfam" id="PF01943">
    <property type="entry name" value="Polysacc_synt"/>
    <property type="match status" value="1"/>
</dbReference>
<feature type="transmembrane region" description="Helical" evidence="5">
    <location>
        <begin position="366"/>
        <end position="387"/>
    </location>
</feature>
<evidence type="ECO:0000313" key="6">
    <source>
        <dbReference type="EMBL" id="ROQ90784.1"/>
    </source>
</evidence>
<protein>
    <submittedName>
        <fullName evidence="6">O-antigen/teichoic acid export membrane protein</fullName>
    </submittedName>
</protein>
<feature type="transmembrane region" description="Helical" evidence="5">
    <location>
        <begin position="181"/>
        <end position="201"/>
    </location>
</feature>
<proteinExistence type="predicted"/>
<reference evidence="6 7" key="1">
    <citation type="submission" date="2018-11" db="EMBL/GenBank/DDBJ databases">
        <title>Genomic Encyclopedia of Type Strains, Phase IV (KMG-IV): sequencing the most valuable type-strain genomes for metagenomic binning, comparative biology and taxonomic classification.</title>
        <authorList>
            <person name="Goeker M."/>
        </authorList>
    </citation>
    <scope>NUCLEOTIDE SEQUENCE [LARGE SCALE GENOMIC DNA]</scope>
    <source>
        <strain evidence="6 7">DSM 22027</strain>
    </source>
</reference>
<gene>
    <name evidence="6" type="ORF">EDC27_2678</name>
</gene>
<dbReference type="Proteomes" id="UP000276223">
    <property type="component" value="Unassembled WGS sequence"/>
</dbReference>
<accession>A0A3N1UHP8</accession>
<sequence length="430" mass="45999">MISAKRWRPGRLAKNTMVLGTGMALRGLAQAFVFLIVVRTLGSEGYGAFSAALAVAGVWVNFCGLGGHVLLVRDVARDSSIFSSSWGLTLAALAVGIVPVILFYGVSARLLLSKVPSVLVVSLGLGELLFWPLANAASFAYRGFERMGRSARLFVAPVVARLAAAVVLGLVVLWNPLTDRLILWGWLYAAGSLSAAVYAAYRVTRDLGPPSWPGRRALLPYISNGLPFSFWGGANKLYIDADKFLLARMASLEVTGTYSAGYRFVDLALLPLHALLDAAAPRLFKAGAESMRSALRAIVPLLWPSFAYALTVGAAISLAAPLIPHFLGSDYAGAVPATQWLAWLPLAGLPRQLLNYTVIAGDAQRLGMMTAGAGALVNVALTIWWIPLWSWRGAAAATYASELFMTLMLAAFLLGKTYGISRHSSIQNDR</sequence>
<keyword evidence="4 5" id="KW-0472">Membrane</keyword>
<feature type="transmembrane region" description="Helical" evidence="5">
    <location>
        <begin position="153"/>
        <end position="175"/>
    </location>
</feature>
<feature type="transmembrane region" description="Helical" evidence="5">
    <location>
        <begin position="393"/>
        <end position="414"/>
    </location>
</feature>
<evidence type="ECO:0000313" key="7">
    <source>
        <dbReference type="Proteomes" id="UP000276223"/>
    </source>
</evidence>
<keyword evidence="7" id="KW-1185">Reference proteome</keyword>
<feature type="transmembrane region" description="Helical" evidence="5">
    <location>
        <begin position="49"/>
        <end position="72"/>
    </location>
</feature>
<dbReference type="EMBL" id="RJVA01000014">
    <property type="protein sequence ID" value="ROQ90784.1"/>
    <property type="molecule type" value="Genomic_DNA"/>
</dbReference>
<feature type="transmembrane region" description="Helical" evidence="5">
    <location>
        <begin position="12"/>
        <end position="37"/>
    </location>
</feature>
<keyword evidence="2 5" id="KW-0812">Transmembrane</keyword>
<comment type="caution">
    <text evidence="6">The sequence shown here is derived from an EMBL/GenBank/DDBJ whole genome shotgun (WGS) entry which is preliminary data.</text>
</comment>
<evidence type="ECO:0000256" key="5">
    <source>
        <dbReference type="SAM" id="Phobius"/>
    </source>
</evidence>
<keyword evidence="3 5" id="KW-1133">Transmembrane helix</keyword>
<dbReference type="InterPro" id="IPR052556">
    <property type="entry name" value="PolySynth_Transporter"/>
</dbReference>
<feature type="transmembrane region" description="Helical" evidence="5">
    <location>
        <begin position="84"/>
        <end position="106"/>
    </location>
</feature>
<name>A0A3N1UHP8_9BACT</name>
<feature type="transmembrane region" description="Helical" evidence="5">
    <location>
        <begin position="301"/>
        <end position="320"/>
    </location>
</feature>
<organism evidence="6 7">
    <name type="scientific">Desulfosoma caldarium</name>
    <dbReference type="NCBI Taxonomy" id="610254"/>
    <lineage>
        <taxon>Bacteria</taxon>
        <taxon>Pseudomonadati</taxon>
        <taxon>Thermodesulfobacteriota</taxon>
        <taxon>Syntrophobacteria</taxon>
        <taxon>Syntrophobacterales</taxon>
        <taxon>Syntrophobacteraceae</taxon>
        <taxon>Desulfosoma</taxon>
    </lineage>
</organism>
<evidence type="ECO:0000256" key="4">
    <source>
        <dbReference type="ARBA" id="ARBA00023136"/>
    </source>
</evidence>
<comment type="subcellular location">
    <subcellularLocation>
        <location evidence="1">Membrane</location>
        <topology evidence="1">Multi-pass membrane protein</topology>
    </subcellularLocation>
</comment>
<evidence type="ECO:0000256" key="1">
    <source>
        <dbReference type="ARBA" id="ARBA00004141"/>
    </source>
</evidence>
<evidence type="ECO:0000256" key="2">
    <source>
        <dbReference type="ARBA" id="ARBA00022692"/>
    </source>
</evidence>
<feature type="transmembrane region" description="Helical" evidence="5">
    <location>
        <begin position="118"/>
        <end position="141"/>
    </location>
</feature>
<feature type="transmembrane region" description="Helical" evidence="5">
    <location>
        <begin position="340"/>
        <end position="359"/>
    </location>
</feature>
<dbReference type="GO" id="GO:0016020">
    <property type="term" value="C:membrane"/>
    <property type="evidence" value="ECO:0007669"/>
    <property type="project" value="UniProtKB-SubCell"/>
</dbReference>